<dbReference type="InterPro" id="IPR036388">
    <property type="entry name" value="WH-like_DNA-bd_sf"/>
</dbReference>
<evidence type="ECO:0000313" key="9">
    <source>
        <dbReference type="EMBL" id="RNB43725.1"/>
    </source>
</evidence>
<evidence type="ECO:0000256" key="4">
    <source>
        <dbReference type="ARBA" id="ARBA00023163"/>
    </source>
</evidence>
<evidence type="ECO:0000313" key="10">
    <source>
        <dbReference type="Proteomes" id="UP000275048"/>
    </source>
</evidence>
<dbReference type="GO" id="GO:0003677">
    <property type="term" value="F:DNA binding"/>
    <property type="evidence" value="ECO:0007669"/>
    <property type="project" value="InterPro"/>
</dbReference>
<dbReference type="PANTHER" id="PTHR47756:SF2">
    <property type="entry name" value="BLL6612 PROTEIN"/>
    <property type="match status" value="1"/>
</dbReference>
<evidence type="ECO:0000256" key="3">
    <source>
        <dbReference type="ARBA" id="ARBA00023082"/>
    </source>
</evidence>
<proteinExistence type="inferred from homology"/>
<evidence type="ECO:0000259" key="7">
    <source>
        <dbReference type="Pfam" id="PF08281"/>
    </source>
</evidence>
<dbReference type="Pfam" id="PF20239">
    <property type="entry name" value="DUF6596"/>
    <property type="match status" value="1"/>
</dbReference>
<dbReference type="GO" id="GO:0006352">
    <property type="term" value="P:DNA-templated transcription initiation"/>
    <property type="evidence" value="ECO:0007669"/>
    <property type="project" value="InterPro"/>
</dbReference>
<dbReference type="Gene3D" id="1.10.10.10">
    <property type="entry name" value="Winged helix-like DNA-binding domain superfamily/Winged helix DNA-binding domain"/>
    <property type="match status" value="1"/>
</dbReference>
<dbReference type="Proteomes" id="UP000275048">
    <property type="component" value="Unassembled WGS sequence"/>
</dbReference>
<accession>A0A3M7ZZD0</accession>
<dbReference type="InterPro" id="IPR011990">
    <property type="entry name" value="TPR-like_helical_dom_sf"/>
</dbReference>
<feature type="domain" description="RNA polymerase sigma factor 70 region 4 type 2" evidence="7">
    <location>
        <begin position="145"/>
        <end position="195"/>
    </location>
</feature>
<feature type="region of interest" description="Disordered" evidence="5">
    <location>
        <begin position="85"/>
        <end position="133"/>
    </location>
</feature>
<comment type="similarity">
    <text evidence="1">Belongs to the sigma-70 factor family. ECF subfamily.</text>
</comment>
<dbReference type="SUPFAM" id="SSF88659">
    <property type="entry name" value="Sigma3 and sigma4 domains of RNA polymerase sigma factors"/>
    <property type="match status" value="1"/>
</dbReference>
<dbReference type="InterPro" id="IPR013324">
    <property type="entry name" value="RNA_pol_sigma_r3/r4-like"/>
</dbReference>
<sequence>MTATAADDGRDAVARAHRDEWARVTATLIRQTGDWTLAEECAAEAFARAVERWPSEGVPRNPGAWLTTVAKHLAIDRLRRRANESAKVREAAQVDEVERGRSVGRRAGVPLPAPGDDPAEHESEPGGDWGDEPADGVDDRLRLVFTCCHPALALDARVALTLRTLGGLTTGEIAQAFLVPEPTMAQRIVRAKQRIRNAGIPYRVPDAAALPERLGGVLAVLYLVFNAGYSASGGDAERRGALAGEAIRLTRLVVRLMPDEDEAASLLALMLLQDSRRRARFDDAGELVLLDAQDRTRWDAGEIASGVAVLRALARRPGGIRGPYRLQAEIAASHATAPTADATDFDRIAGLYDELAGIDPSPVVALNRALAHGFAGRPQAGLDELDRLAASGALDRYHLLPAAQGELLARLGRPEAAAERLRAALALAPSEAERRQLRRRVDELDAAH</sequence>
<organism evidence="9 10">
    <name type="scientific">Agromyces tardus</name>
    <dbReference type="NCBI Taxonomy" id="2583849"/>
    <lineage>
        <taxon>Bacteria</taxon>
        <taxon>Bacillati</taxon>
        <taxon>Actinomycetota</taxon>
        <taxon>Actinomycetes</taxon>
        <taxon>Micrococcales</taxon>
        <taxon>Microbacteriaceae</taxon>
        <taxon>Agromyces</taxon>
    </lineage>
</organism>
<dbReference type="PANTHER" id="PTHR47756">
    <property type="entry name" value="BLL6612 PROTEIN-RELATED"/>
    <property type="match status" value="1"/>
</dbReference>
<feature type="domain" description="DUF6596" evidence="8">
    <location>
        <begin position="213"/>
        <end position="312"/>
    </location>
</feature>
<protein>
    <submittedName>
        <fullName evidence="9">RNA polymerase subunit sigma-24</fullName>
    </submittedName>
</protein>
<dbReference type="EMBL" id="RHHB01000069">
    <property type="protein sequence ID" value="RNB43725.1"/>
    <property type="molecule type" value="Genomic_DNA"/>
</dbReference>
<dbReference type="SUPFAM" id="SSF88946">
    <property type="entry name" value="Sigma2 domain of RNA polymerase sigma factors"/>
    <property type="match status" value="1"/>
</dbReference>
<dbReference type="RefSeq" id="WP_122938534.1">
    <property type="nucleotide sequence ID" value="NZ_JBHSNT010000007.1"/>
</dbReference>
<dbReference type="Gene3D" id="1.25.40.10">
    <property type="entry name" value="Tetratricopeptide repeat domain"/>
    <property type="match status" value="1"/>
</dbReference>
<gene>
    <name evidence="9" type="ORF">EDM22_18380</name>
</gene>
<dbReference type="InterPro" id="IPR013249">
    <property type="entry name" value="RNA_pol_sigma70_r4_t2"/>
</dbReference>
<dbReference type="Pfam" id="PF04542">
    <property type="entry name" value="Sigma70_r2"/>
    <property type="match status" value="1"/>
</dbReference>
<feature type="domain" description="RNA polymerase sigma-70 region 2" evidence="6">
    <location>
        <begin position="23"/>
        <end position="82"/>
    </location>
</feature>
<name>A0A3M7ZZD0_9MICO</name>
<keyword evidence="2" id="KW-0805">Transcription regulation</keyword>
<evidence type="ECO:0000259" key="6">
    <source>
        <dbReference type="Pfam" id="PF04542"/>
    </source>
</evidence>
<dbReference type="InterPro" id="IPR013325">
    <property type="entry name" value="RNA_pol_sigma_r2"/>
</dbReference>
<dbReference type="GO" id="GO:0016987">
    <property type="term" value="F:sigma factor activity"/>
    <property type="evidence" value="ECO:0007669"/>
    <property type="project" value="UniProtKB-KW"/>
</dbReference>
<feature type="compositionally biased region" description="Basic and acidic residues" evidence="5">
    <location>
        <begin position="85"/>
        <end position="101"/>
    </location>
</feature>
<evidence type="ECO:0000256" key="1">
    <source>
        <dbReference type="ARBA" id="ARBA00010641"/>
    </source>
</evidence>
<dbReference type="InterPro" id="IPR007627">
    <property type="entry name" value="RNA_pol_sigma70_r2"/>
</dbReference>
<reference evidence="9 10" key="1">
    <citation type="submission" date="2018-10" db="EMBL/GenBank/DDBJ databases">
        <title>Isolation, diversity and antibacterial activity of antinobacteria from the wheat rhizosphere soil.</title>
        <authorList>
            <person name="Sun T."/>
        </authorList>
    </citation>
    <scope>NUCLEOTIDE SEQUENCE [LARGE SCALE GENOMIC DNA]</scope>
    <source>
        <strain evidence="9 10">SJ-23</strain>
    </source>
</reference>
<keyword evidence="4" id="KW-0804">Transcription</keyword>
<keyword evidence="10" id="KW-1185">Reference proteome</keyword>
<dbReference type="Gene3D" id="1.10.1740.10">
    <property type="match status" value="1"/>
</dbReference>
<evidence type="ECO:0000259" key="8">
    <source>
        <dbReference type="Pfam" id="PF20239"/>
    </source>
</evidence>
<dbReference type="Pfam" id="PF08281">
    <property type="entry name" value="Sigma70_r4_2"/>
    <property type="match status" value="1"/>
</dbReference>
<dbReference type="AlphaFoldDB" id="A0A3M7ZZD0"/>
<evidence type="ECO:0000256" key="2">
    <source>
        <dbReference type="ARBA" id="ARBA00023015"/>
    </source>
</evidence>
<evidence type="ECO:0000256" key="5">
    <source>
        <dbReference type="SAM" id="MobiDB-lite"/>
    </source>
</evidence>
<keyword evidence="3" id="KW-0731">Sigma factor</keyword>
<comment type="caution">
    <text evidence="9">The sequence shown here is derived from an EMBL/GenBank/DDBJ whole genome shotgun (WGS) entry which is preliminary data.</text>
</comment>
<dbReference type="OrthoDB" id="9780299at2"/>
<dbReference type="InterPro" id="IPR046531">
    <property type="entry name" value="DUF6596"/>
</dbReference>